<dbReference type="Proteomes" id="UP001221898">
    <property type="component" value="Unassembled WGS sequence"/>
</dbReference>
<name>A0AAD7R1U6_9TELE</name>
<keyword evidence="2" id="KW-1185">Reference proteome</keyword>
<protein>
    <submittedName>
        <fullName evidence="1">Uncharacterized protein</fullName>
    </submittedName>
</protein>
<proteinExistence type="predicted"/>
<evidence type="ECO:0000313" key="1">
    <source>
        <dbReference type="EMBL" id="KAJ8355263.1"/>
    </source>
</evidence>
<dbReference type="AlphaFoldDB" id="A0AAD7R1U6"/>
<comment type="caution">
    <text evidence="1">The sequence shown here is derived from an EMBL/GenBank/DDBJ whole genome shotgun (WGS) entry which is preliminary data.</text>
</comment>
<gene>
    <name evidence="1" type="ORF">AAFF_G00077400</name>
</gene>
<dbReference type="EMBL" id="JAINUG010001477">
    <property type="protein sequence ID" value="KAJ8355263.1"/>
    <property type="molecule type" value="Genomic_DNA"/>
</dbReference>
<organism evidence="1 2">
    <name type="scientific">Aldrovandia affinis</name>
    <dbReference type="NCBI Taxonomy" id="143900"/>
    <lineage>
        <taxon>Eukaryota</taxon>
        <taxon>Metazoa</taxon>
        <taxon>Chordata</taxon>
        <taxon>Craniata</taxon>
        <taxon>Vertebrata</taxon>
        <taxon>Euteleostomi</taxon>
        <taxon>Actinopterygii</taxon>
        <taxon>Neopterygii</taxon>
        <taxon>Teleostei</taxon>
        <taxon>Notacanthiformes</taxon>
        <taxon>Halosauridae</taxon>
        <taxon>Aldrovandia</taxon>
    </lineage>
</organism>
<sequence>MPGTSNSLTIASASSIAASVSTATMIAPTSSFKHDYNYDYDCSPDNGTASNGNPTMTSSYDSPISCPAFVCQTSTCYDKFMNQTAFVCDQNVNFCELRRQADMNYLVCCSADCPSMLCVNQTQTGCAADCCNTTGCLNVTLFSMMPPQFKHDCAYNYKYNYDCSPDNGTASDGNATMTSSYDSPISCPAFFCNTSTCYDKFMNQNAIVCDQNVNFCELRQLADMSYLVCCSADCPSMLCVNQTQTGCAADCCNTTGCLNVTLFSMMPPQVAPAHATLLPELEP</sequence>
<evidence type="ECO:0000313" key="2">
    <source>
        <dbReference type="Proteomes" id="UP001221898"/>
    </source>
</evidence>
<accession>A0AAD7R1U6</accession>
<reference evidence="1" key="1">
    <citation type="journal article" date="2023" name="Science">
        <title>Genome structures resolve the early diversification of teleost fishes.</title>
        <authorList>
            <person name="Parey E."/>
            <person name="Louis A."/>
            <person name="Montfort J."/>
            <person name="Bouchez O."/>
            <person name="Roques C."/>
            <person name="Iampietro C."/>
            <person name="Lluch J."/>
            <person name="Castinel A."/>
            <person name="Donnadieu C."/>
            <person name="Desvignes T."/>
            <person name="Floi Bucao C."/>
            <person name="Jouanno E."/>
            <person name="Wen M."/>
            <person name="Mejri S."/>
            <person name="Dirks R."/>
            <person name="Jansen H."/>
            <person name="Henkel C."/>
            <person name="Chen W.J."/>
            <person name="Zahm M."/>
            <person name="Cabau C."/>
            <person name="Klopp C."/>
            <person name="Thompson A.W."/>
            <person name="Robinson-Rechavi M."/>
            <person name="Braasch I."/>
            <person name="Lecointre G."/>
            <person name="Bobe J."/>
            <person name="Postlethwait J.H."/>
            <person name="Berthelot C."/>
            <person name="Roest Crollius H."/>
            <person name="Guiguen Y."/>
        </authorList>
    </citation>
    <scope>NUCLEOTIDE SEQUENCE</scope>
    <source>
        <strain evidence="1">NC1722</strain>
    </source>
</reference>